<name>A0ABV2VAQ0_9ACTN</name>
<protein>
    <submittedName>
        <fullName evidence="2">Uncharacterized protein</fullName>
    </submittedName>
</protein>
<keyword evidence="1" id="KW-0732">Signal</keyword>
<dbReference type="Proteomes" id="UP001550210">
    <property type="component" value="Unassembled WGS sequence"/>
</dbReference>
<evidence type="ECO:0000313" key="3">
    <source>
        <dbReference type="Proteomes" id="UP001550210"/>
    </source>
</evidence>
<dbReference type="EMBL" id="JBEXPZ010000089">
    <property type="protein sequence ID" value="MET9850899.1"/>
    <property type="molecule type" value="Genomic_DNA"/>
</dbReference>
<feature type="chain" id="PRO_5047026144" evidence="1">
    <location>
        <begin position="48"/>
        <end position="284"/>
    </location>
</feature>
<keyword evidence="3" id="KW-1185">Reference proteome</keyword>
<feature type="signal peptide" evidence="1">
    <location>
        <begin position="1"/>
        <end position="47"/>
    </location>
</feature>
<proteinExistence type="predicted"/>
<sequence>MRATSRAESSRARAKAEVAAVPVRRAMLAALCCALLMVCAMVPSARADDHDPTPPEILGVSVNGGRPLVLGPGQSVTFQVTMTARADVGIHRHGVEINLFGPGGQPLDGLSEPAPRCSPTGATNAVCTEWFRIDTGSAQVTNDWAGGWRVWALVASNTIDEDPDNSITTRSFPDALKVQRKSKLTFVASPNPVAAGRDVGMLGRLTVADWETDAYTGRSGQPVALEFCASPCRVVEPVRSLTTGPSGITGTSEPVTRDGSWWLRYRGTDLFSGTFSPGVLVDVV</sequence>
<evidence type="ECO:0000313" key="2">
    <source>
        <dbReference type="EMBL" id="MET9850899.1"/>
    </source>
</evidence>
<organism evidence="2 3">
    <name type="scientific">Streptomyces ossamyceticus</name>
    <dbReference type="NCBI Taxonomy" id="249581"/>
    <lineage>
        <taxon>Bacteria</taxon>
        <taxon>Bacillati</taxon>
        <taxon>Actinomycetota</taxon>
        <taxon>Actinomycetes</taxon>
        <taxon>Kitasatosporales</taxon>
        <taxon>Streptomycetaceae</taxon>
        <taxon>Streptomyces</taxon>
    </lineage>
</organism>
<reference evidence="2 3" key="1">
    <citation type="submission" date="2024-06" db="EMBL/GenBank/DDBJ databases">
        <title>The Natural Products Discovery Center: Release of the First 8490 Sequenced Strains for Exploring Actinobacteria Biosynthetic Diversity.</title>
        <authorList>
            <person name="Kalkreuter E."/>
            <person name="Kautsar S.A."/>
            <person name="Yang D."/>
            <person name="Bader C.D."/>
            <person name="Teijaro C.N."/>
            <person name="Fluegel L."/>
            <person name="Davis C.M."/>
            <person name="Simpson J.R."/>
            <person name="Lauterbach L."/>
            <person name="Steele A.D."/>
            <person name="Gui C."/>
            <person name="Meng S."/>
            <person name="Li G."/>
            <person name="Viehrig K."/>
            <person name="Ye F."/>
            <person name="Su P."/>
            <person name="Kiefer A.F."/>
            <person name="Nichols A."/>
            <person name="Cepeda A.J."/>
            <person name="Yan W."/>
            <person name="Fan B."/>
            <person name="Jiang Y."/>
            <person name="Adhikari A."/>
            <person name="Zheng C.-J."/>
            <person name="Schuster L."/>
            <person name="Cowan T.M."/>
            <person name="Smanski M.J."/>
            <person name="Chevrette M.G."/>
            <person name="De Carvalho L.P.S."/>
            <person name="Shen B."/>
        </authorList>
    </citation>
    <scope>NUCLEOTIDE SEQUENCE [LARGE SCALE GENOMIC DNA]</scope>
    <source>
        <strain evidence="2 3">NPDC006434</strain>
    </source>
</reference>
<accession>A0ABV2VAQ0</accession>
<gene>
    <name evidence="2" type="ORF">ABZZ21_41445</name>
</gene>
<dbReference type="RefSeq" id="WP_355404421.1">
    <property type="nucleotide sequence ID" value="NZ_JBEXPZ010000089.1"/>
</dbReference>
<evidence type="ECO:0000256" key="1">
    <source>
        <dbReference type="SAM" id="SignalP"/>
    </source>
</evidence>
<comment type="caution">
    <text evidence="2">The sequence shown here is derived from an EMBL/GenBank/DDBJ whole genome shotgun (WGS) entry which is preliminary data.</text>
</comment>